<proteinExistence type="predicted"/>
<dbReference type="AlphaFoldDB" id="A0A0U5JZ53"/>
<dbReference type="Pfam" id="PF05657">
    <property type="entry name" value="DUF806"/>
    <property type="match status" value="1"/>
</dbReference>
<protein>
    <submittedName>
        <fullName evidence="1">Putative tail component</fullName>
    </submittedName>
</protein>
<dbReference type="RefSeq" id="WP_339111648.1">
    <property type="nucleotide sequence ID" value="NZ_JBNPKD010000003.1"/>
</dbReference>
<organism evidence="1">
    <name type="scientific">Limosilactobacillus reuteri</name>
    <name type="common">Lactobacillus reuteri</name>
    <dbReference type="NCBI Taxonomy" id="1598"/>
    <lineage>
        <taxon>Bacteria</taxon>
        <taxon>Bacillati</taxon>
        <taxon>Bacillota</taxon>
        <taxon>Bacilli</taxon>
        <taxon>Lactobacillales</taxon>
        <taxon>Lactobacillaceae</taxon>
        <taxon>Limosilactobacillus</taxon>
    </lineage>
</organism>
<reference evidence="1" key="1">
    <citation type="submission" date="2015-10" db="EMBL/GenBank/DDBJ databases">
        <authorList>
            <person name="Gilbert D.G."/>
        </authorList>
    </citation>
    <scope>NUCLEOTIDE SEQUENCE</scope>
    <source>
        <strain evidence="1">Lp167-67</strain>
    </source>
</reference>
<evidence type="ECO:0000313" key="1">
    <source>
        <dbReference type="EMBL" id="CUR41826.1"/>
    </source>
</evidence>
<gene>
    <name evidence="1" type="ORF">LRLP16767_LRLP167_00165</name>
</gene>
<dbReference type="EMBL" id="LN887698">
    <property type="protein sequence ID" value="CUR41826.1"/>
    <property type="molecule type" value="Genomic_DNA"/>
</dbReference>
<dbReference type="InterPro" id="IPR008524">
    <property type="entry name" value="DUF806"/>
</dbReference>
<accession>A0A0U5JZ53</accession>
<sequence>MKMPVIQVRDLIASRHFQWIDHLSTTNIEPEFVNDTSKTVVLVTESDFQPGHYANATFKFMQIGCEIQIFYKAKVEFDIASAEIEFQRFFIANGWRVAISREHVYDPDTGQLTKTIYVEKQEPILEKRN</sequence>
<name>A0A0U5JZ53_LIMRT</name>